<dbReference type="Gene3D" id="1.10.357.40">
    <property type="entry name" value="YbiA-like"/>
    <property type="match status" value="1"/>
</dbReference>
<dbReference type="InterPro" id="IPR012816">
    <property type="entry name" value="NADAR"/>
</dbReference>
<proteinExistence type="predicted"/>
<feature type="region of interest" description="Disordered" evidence="1">
    <location>
        <begin position="528"/>
        <end position="569"/>
    </location>
</feature>
<dbReference type="OrthoDB" id="206452at2759"/>
<feature type="region of interest" description="Disordered" evidence="1">
    <location>
        <begin position="433"/>
        <end position="452"/>
    </location>
</feature>
<organism evidence="3 4">
    <name type="scientific">Phellinidium pouzarii</name>
    <dbReference type="NCBI Taxonomy" id="167371"/>
    <lineage>
        <taxon>Eukaryota</taxon>
        <taxon>Fungi</taxon>
        <taxon>Dikarya</taxon>
        <taxon>Basidiomycota</taxon>
        <taxon>Agaricomycotina</taxon>
        <taxon>Agaricomycetes</taxon>
        <taxon>Hymenochaetales</taxon>
        <taxon>Hymenochaetaceae</taxon>
        <taxon>Phellinidium</taxon>
    </lineage>
</organism>
<dbReference type="Pfam" id="PF08719">
    <property type="entry name" value="NADAR"/>
    <property type="match status" value="1"/>
</dbReference>
<feature type="domain" description="NADAR" evidence="2">
    <location>
        <begin position="579"/>
        <end position="712"/>
    </location>
</feature>
<dbReference type="SUPFAM" id="SSF143990">
    <property type="entry name" value="YbiA-like"/>
    <property type="match status" value="1"/>
</dbReference>
<dbReference type="EMBL" id="SGPK01000279">
    <property type="protein sequence ID" value="THH05199.1"/>
    <property type="molecule type" value="Genomic_DNA"/>
</dbReference>
<feature type="region of interest" description="Disordered" evidence="1">
    <location>
        <begin position="1"/>
        <end position="50"/>
    </location>
</feature>
<evidence type="ECO:0000256" key="1">
    <source>
        <dbReference type="SAM" id="MobiDB-lite"/>
    </source>
</evidence>
<dbReference type="CDD" id="cd15457">
    <property type="entry name" value="NADAR"/>
    <property type="match status" value="1"/>
</dbReference>
<keyword evidence="4" id="KW-1185">Reference proteome</keyword>
<feature type="region of interest" description="Disordered" evidence="1">
    <location>
        <begin position="76"/>
        <end position="254"/>
    </location>
</feature>
<feature type="compositionally biased region" description="Polar residues" evidence="1">
    <location>
        <begin position="17"/>
        <end position="32"/>
    </location>
</feature>
<feature type="compositionally biased region" description="Low complexity" evidence="1">
    <location>
        <begin position="311"/>
        <end position="332"/>
    </location>
</feature>
<gene>
    <name evidence="3" type="ORF">EW145_g4965</name>
</gene>
<protein>
    <recommendedName>
        <fullName evidence="2">NADAR domain-containing protein</fullName>
    </recommendedName>
</protein>
<comment type="caution">
    <text evidence="3">The sequence shown here is derived from an EMBL/GenBank/DDBJ whole genome shotgun (WGS) entry which is preliminary data.</text>
</comment>
<feature type="compositionally biased region" description="Polar residues" evidence="1">
    <location>
        <begin position="209"/>
        <end position="218"/>
    </location>
</feature>
<feature type="compositionally biased region" description="Pro residues" evidence="1">
    <location>
        <begin position="537"/>
        <end position="548"/>
    </location>
</feature>
<accession>A0A4S4L1M1</accession>
<dbReference type="Proteomes" id="UP000308199">
    <property type="component" value="Unassembled WGS sequence"/>
</dbReference>
<sequence length="721" mass="80836">MYSPESSYNPSRMGWGQRQSQGQISPYSNYRQTPGVMPTQMAYPPMYPRPPQQPQIIFPLVMQPMQQISGLPMLQQQNQPQPQFPLQPQLQNQVSQQQQGVSQMPQSQMQQQQQQQQQTQPQMPFSPGFGAQMPQQPQMQLQPAQQMPQPQVQQQPQPQVPFSPSFGGQMPQQMQMQPQVQQQPQSQMEFSPDPGAHMPQPQVPFMRSPQIQRNQTPFPRSVQMPEPEVPLTPNPQSGMQQGPMPPPLVPEPQLSQPQMAFSLHRQMPEPSVSNQGQQQAQNQFLQASYGEGPVIPMMRSPQQNRDFGDTPGQAPMPQQQLPPSLSRTPSLSTVTDNTNPLPEPPREFEIPAHLLSGTAMAHVGPQFPRSRTPLKHPLPDLPRDVYLSKKYRKLLVGSAYEGREKEVYPSNWFTDERGHTDGPASLGRALARLNPFRSRHESSTSPRQHRRHDTMPEFFEFVRDGGAGVPAGGGSITENTESATRGGNRFGLGRSFTLGGPFARHRREPELDQLEEGPPVGWMPTVPIVGEGVGPQPQQPFSPSPVPPLVAGQGPSSSSSSSSRDGVEPIRFNFSSPEYNGFCHLSPHRVLYKNTLYPSAVHLLEAHKFLGRRDDIAELVRGARDLHELGRIVSDSQRHARRDWERVVLRKMENVLYLKFVQHPELRNLLLNTGLADLIYAEANDSFWGEGALRDGANELGRALMRVRARLRDEASGRSSQ</sequence>
<feature type="compositionally biased region" description="Low complexity" evidence="1">
    <location>
        <begin position="76"/>
        <end position="123"/>
    </location>
</feature>
<reference evidence="3 4" key="1">
    <citation type="submission" date="2019-02" db="EMBL/GenBank/DDBJ databases">
        <title>Genome sequencing of the rare red list fungi Phellinidium pouzarii.</title>
        <authorList>
            <person name="Buettner E."/>
            <person name="Kellner H."/>
        </authorList>
    </citation>
    <scope>NUCLEOTIDE SEQUENCE [LARGE SCALE GENOMIC DNA]</scope>
    <source>
        <strain evidence="3 4">DSM 108285</strain>
    </source>
</reference>
<evidence type="ECO:0000313" key="4">
    <source>
        <dbReference type="Proteomes" id="UP000308199"/>
    </source>
</evidence>
<feature type="compositionally biased region" description="Low complexity" evidence="1">
    <location>
        <begin position="131"/>
        <end position="157"/>
    </location>
</feature>
<dbReference type="InterPro" id="IPR037238">
    <property type="entry name" value="YbiA-like_sf"/>
</dbReference>
<dbReference type="AlphaFoldDB" id="A0A4S4L1M1"/>
<feature type="compositionally biased region" description="Polar residues" evidence="1">
    <location>
        <begin position="1"/>
        <end position="10"/>
    </location>
</feature>
<name>A0A4S4L1M1_9AGAM</name>
<feature type="compositionally biased region" description="Low complexity" evidence="1">
    <location>
        <begin position="169"/>
        <end position="188"/>
    </location>
</feature>
<evidence type="ECO:0000313" key="3">
    <source>
        <dbReference type="EMBL" id="THH05199.1"/>
    </source>
</evidence>
<evidence type="ECO:0000259" key="2">
    <source>
        <dbReference type="Pfam" id="PF08719"/>
    </source>
</evidence>
<feature type="region of interest" description="Disordered" evidence="1">
    <location>
        <begin position="298"/>
        <end position="343"/>
    </location>
</feature>